<keyword evidence="10" id="KW-0325">Glycoprotein</keyword>
<keyword evidence="13" id="KW-1185">Reference proteome</keyword>
<evidence type="ECO:0000256" key="10">
    <source>
        <dbReference type="ARBA" id="ARBA00023180"/>
    </source>
</evidence>
<dbReference type="Pfam" id="PF13903">
    <property type="entry name" value="Claudin_2"/>
    <property type="match status" value="1"/>
</dbReference>
<dbReference type="Proteomes" id="UP000694680">
    <property type="component" value="Chromosome 21"/>
</dbReference>
<evidence type="ECO:0000256" key="11">
    <source>
        <dbReference type="SAM" id="Phobius"/>
    </source>
</evidence>
<keyword evidence="6 11" id="KW-0812">Transmembrane</keyword>
<dbReference type="GO" id="GO:0005886">
    <property type="term" value="C:plasma membrane"/>
    <property type="evidence" value="ECO:0007669"/>
    <property type="project" value="UniProtKB-SubCell"/>
</dbReference>
<evidence type="ECO:0000256" key="9">
    <source>
        <dbReference type="ARBA" id="ARBA00023136"/>
    </source>
</evidence>
<keyword evidence="5" id="KW-0517">Myogenesis</keyword>
<feature type="transmembrane region" description="Helical" evidence="11">
    <location>
        <begin position="219"/>
        <end position="237"/>
    </location>
</feature>
<dbReference type="GO" id="GO:0007517">
    <property type="term" value="P:muscle organ development"/>
    <property type="evidence" value="ECO:0007669"/>
    <property type="project" value="UniProtKB-KW"/>
</dbReference>
<dbReference type="Gene3D" id="1.20.140.150">
    <property type="match status" value="1"/>
</dbReference>
<evidence type="ECO:0000256" key="4">
    <source>
        <dbReference type="ARBA" id="ARBA00022475"/>
    </source>
</evidence>
<evidence type="ECO:0000256" key="6">
    <source>
        <dbReference type="ARBA" id="ARBA00022692"/>
    </source>
</evidence>
<keyword evidence="4" id="KW-1003">Cell membrane</keyword>
<feature type="transmembrane region" description="Helical" evidence="11">
    <location>
        <begin position="267"/>
        <end position="289"/>
    </location>
</feature>
<name>A0A8C5GJJ4_GOUWI</name>
<proteinExistence type="inferred from homology"/>
<keyword evidence="9 11" id="KW-0472">Membrane</keyword>
<comment type="similarity">
    <text evidence="2">Belongs to the TMEM182 family.</text>
</comment>
<dbReference type="Ensembl" id="ENSGWIT00000033982.1">
    <property type="protein sequence ID" value="ENSGWIP00000031192.1"/>
    <property type="gene ID" value="ENSGWIG00000016172.1"/>
</dbReference>
<gene>
    <name evidence="12" type="primary">tmem182a</name>
</gene>
<accession>A0A8C5GJJ4</accession>
<dbReference type="PANTHER" id="PTHR32012:SF0">
    <property type="entry name" value="TRANSMEMBRANE PROTEIN 182"/>
    <property type="match status" value="1"/>
</dbReference>
<keyword evidence="7" id="KW-0732">Signal</keyword>
<dbReference type="PANTHER" id="PTHR32012">
    <property type="entry name" value="TRANSMEMBRANE PROTEIN 182-RELATED"/>
    <property type="match status" value="1"/>
</dbReference>
<evidence type="ECO:0000256" key="5">
    <source>
        <dbReference type="ARBA" id="ARBA00022541"/>
    </source>
</evidence>
<feature type="transmembrane region" description="Helical" evidence="11">
    <location>
        <begin position="182"/>
        <end position="207"/>
    </location>
</feature>
<evidence type="ECO:0000256" key="7">
    <source>
        <dbReference type="ARBA" id="ARBA00022729"/>
    </source>
</evidence>
<reference evidence="12" key="3">
    <citation type="submission" date="2025-09" db="UniProtKB">
        <authorList>
            <consortium name="Ensembl"/>
        </authorList>
    </citation>
    <scope>IDENTIFICATION</scope>
</reference>
<dbReference type="InterPro" id="IPR026763">
    <property type="entry name" value="TMEM182"/>
</dbReference>
<evidence type="ECO:0000256" key="1">
    <source>
        <dbReference type="ARBA" id="ARBA00004651"/>
    </source>
</evidence>
<reference evidence="12" key="1">
    <citation type="submission" date="2020-06" db="EMBL/GenBank/DDBJ databases">
        <authorList>
            <consortium name="Wellcome Sanger Institute Data Sharing"/>
        </authorList>
    </citation>
    <scope>NUCLEOTIDE SEQUENCE [LARGE SCALE GENOMIC DNA]</scope>
</reference>
<keyword evidence="8 11" id="KW-1133">Transmembrane helix</keyword>
<evidence type="ECO:0000256" key="3">
    <source>
        <dbReference type="ARBA" id="ARBA00014600"/>
    </source>
</evidence>
<comment type="subcellular location">
    <subcellularLocation>
        <location evidence="1">Cell membrane</location>
        <topology evidence="1">Multi-pass membrane protein</topology>
    </subcellularLocation>
</comment>
<dbReference type="InterPro" id="IPR004031">
    <property type="entry name" value="PMP22/EMP/MP20/Claudin"/>
</dbReference>
<evidence type="ECO:0000256" key="8">
    <source>
        <dbReference type="ARBA" id="ARBA00022989"/>
    </source>
</evidence>
<sequence length="298" mass="33412">MHSGPQHGETATKNSPGWVKWAGTLSGGSKVVMWTSLSSKNTDRQPGEELSFRKTFSFGGLYTTEDQLSVTGLLQLQGHFGLSEERCHPNLDESTSLEGVTIERGDVVMQQDHDDVILYHEGFFWRCSFGSNEVDEDLLWKLWFTNQPHAKVCMPAYLFPFPVSHQTHNTTQYDSAIIYRGFWSIFMLIGVVAAALGGFFIICAAPFASHRLYKAGGGLFLTSGFFLLAVVVMYVLWLQVLDVVDAYVEHQRSTLCPHFTLSFSYGLSFMFAPIGIFFCLLAGLLFLLIGRTVRINYN</sequence>
<evidence type="ECO:0000313" key="13">
    <source>
        <dbReference type="Proteomes" id="UP000694680"/>
    </source>
</evidence>
<dbReference type="AlphaFoldDB" id="A0A8C5GJJ4"/>
<evidence type="ECO:0000313" key="12">
    <source>
        <dbReference type="Ensembl" id="ENSGWIP00000031192.1"/>
    </source>
</evidence>
<organism evidence="12 13">
    <name type="scientific">Gouania willdenowi</name>
    <name type="common">Blunt-snouted clingfish</name>
    <name type="synonym">Lepadogaster willdenowi</name>
    <dbReference type="NCBI Taxonomy" id="441366"/>
    <lineage>
        <taxon>Eukaryota</taxon>
        <taxon>Metazoa</taxon>
        <taxon>Chordata</taxon>
        <taxon>Craniata</taxon>
        <taxon>Vertebrata</taxon>
        <taxon>Euteleostomi</taxon>
        <taxon>Actinopterygii</taxon>
        <taxon>Neopterygii</taxon>
        <taxon>Teleostei</taxon>
        <taxon>Neoteleostei</taxon>
        <taxon>Acanthomorphata</taxon>
        <taxon>Ovalentaria</taxon>
        <taxon>Blenniimorphae</taxon>
        <taxon>Blenniiformes</taxon>
        <taxon>Gobiesocoidei</taxon>
        <taxon>Gobiesocidae</taxon>
        <taxon>Gobiesocinae</taxon>
        <taxon>Gouania</taxon>
    </lineage>
</organism>
<reference evidence="12" key="2">
    <citation type="submission" date="2025-08" db="UniProtKB">
        <authorList>
            <consortium name="Ensembl"/>
        </authorList>
    </citation>
    <scope>IDENTIFICATION</scope>
</reference>
<protein>
    <recommendedName>
        <fullName evidence="3">Transmembrane protein 182</fullName>
    </recommendedName>
</protein>
<evidence type="ECO:0000256" key="2">
    <source>
        <dbReference type="ARBA" id="ARBA00006418"/>
    </source>
</evidence>